<comment type="similarity">
    <text evidence="2 8">Belongs to the Casparian strip membrane proteins (CASP) family.</text>
</comment>
<dbReference type="GO" id="GO:0005886">
    <property type="term" value="C:plasma membrane"/>
    <property type="evidence" value="ECO:0007669"/>
    <property type="project" value="UniProtKB-SubCell"/>
</dbReference>
<dbReference type="Proteomes" id="UP000583929">
    <property type="component" value="Unassembled WGS sequence"/>
</dbReference>
<evidence type="ECO:0000313" key="12">
    <source>
        <dbReference type="Proteomes" id="UP000525078"/>
    </source>
</evidence>
<feature type="transmembrane region" description="Helical" evidence="8">
    <location>
        <begin position="122"/>
        <end position="144"/>
    </location>
</feature>
<keyword evidence="4 8" id="KW-1003">Cell membrane</keyword>
<organism evidence="10 12">
    <name type="scientific">Cannabis sativa</name>
    <name type="common">Hemp</name>
    <name type="synonym">Marijuana</name>
    <dbReference type="NCBI Taxonomy" id="3483"/>
    <lineage>
        <taxon>Eukaryota</taxon>
        <taxon>Viridiplantae</taxon>
        <taxon>Streptophyta</taxon>
        <taxon>Embryophyta</taxon>
        <taxon>Tracheophyta</taxon>
        <taxon>Spermatophyta</taxon>
        <taxon>Magnoliopsida</taxon>
        <taxon>eudicotyledons</taxon>
        <taxon>Gunneridae</taxon>
        <taxon>Pentapetalae</taxon>
        <taxon>rosids</taxon>
        <taxon>fabids</taxon>
        <taxon>Rosales</taxon>
        <taxon>Cannabaceae</taxon>
        <taxon>Cannabis</taxon>
    </lineage>
</organism>
<keyword evidence="13" id="KW-1185">Reference proteome</keyword>
<comment type="subcellular location">
    <subcellularLocation>
        <location evidence="1 8">Cell membrane</location>
        <topology evidence="1 8">Multi-pass membrane protein</topology>
    </subcellularLocation>
</comment>
<gene>
    <name evidence="10" type="ORF">F8388_005887</name>
    <name evidence="11" type="ORF">G4B88_005896</name>
</gene>
<evidence type="ECO:0000256" key="7">
    <source>
        <dbReference type="ARBA" id="ARBA00023136"/>
    </source>
</evidence>
<name>A0A7J6HG09_CANSA</name>
<evidence type="ECO:0000256" key="3">
    <source>
        <dbReference type="ARBA" id="ARBA00011489"/>
    </source>
</evidence>
<evidence type="ECO:0000313" key="13">
    <source>
        <dbReference type="Proteomes" id="UP000583929"/>
    </source>
</evidence>
<dbReference type="Pfam" id="PF04535">
    <property type="entry name" value="CASP_dom"/>
    <property type="match status" value="1"/>
</dbReference>
<feature type="transmembrane region" description="Helical" evidence="8">
    <location>
        <begin position="89"/>
        <end position="107"/>
    </location>
</feature>
<evidence type="ECO:0000256" key="2">
    <source>
        <dbReference type="ARBA" id="ARBA00007651"/>
    </source>
</evidence>
<keyword evidence="6 8" id="KW-1133">Transmembrane helix</keyword>
<dbReference type="PANTHER" id="PTHR33573:SF17">
    <property type="entry name" value="CASP-LIKE PROTEIN 4D1"/>
    <property type="match status" value="1"/>
</dbReference>
<proteinExistence type="inferred from homology"/>
<comment type="subunit">
    <text evidence="3 8">Homodimer and heterodimers.</text>
</comment>
<keyword evidence="7 8" id="KW-0472">Membrane</keyword>
<evidence type="ECO:0000256" key="4">
    <source>
        <dbReference type="ARBA" id="ARBA00022475"/>
    </source>
</evidence>
<protein>
    <recommendedName>
        <fullName evidence="8">CASP-like protein</fullName>
    </recommendedName>
</protein>
<feature type="domain" description="Casparian strip membrane protein" evidence="9">
    <location>
        <begin position="14"/>
        <end position="76"/>
    </location>
</feature>
<evidence type="ECO:0000256" key="8">
    <source>
        <dbReference type="RuleBase" id="RU361233"/>
    </source>
</evidence>
<dbReference type="Proteomes" id="UP000525078">
    <property type="component" value="Unassembled WGS sequence"/>
</dbReference>
<evidence type="ECO:0000256" key="5">
    <source>
        <dbReference type="ARBA" id="ARBA00022692"/>
    </source>
</evidence>
<comment type="caution">
    <text evidence="10">The sequence shown here is derived from an EMBL/GenBank/DDBJ whole genome shotgun (WGS) entry which is preliminary data.</text>
</comment>
<dbReference type="AlphaFoldDB" id="A0A7J6HG09"/>
<dbReference type="EMBL" id="JAATIP010000011">
    <property type="protein sequence ID" value="KAF4394253.1"/>
    <property type="molecule type" value="Genomic_DNA"/>
</dbReference>
<evidence type="ECO:0000313" key="10">
    <source>
        <dbReference type="EMBL" id="KAF4394253.1"/>
    </source>
</evidence>
<sequence>MIHAVRRRRTSYTRFVIGTAAIGAAYLIVQLPFAIYYGWKGKRLIPGKVLAELDFYGDKLVSLLAASGVGAGFATTFELKDFVPDAMDTLILFGESAGIGADFIGLLQEERNKITGFLNKGYIASGILLAACVFIIIVSVLSSINRTN</sequence>
<evidence type="ECO:0000313" key="11">
    <source>
        <dbReference type="EMBL" id="KAF4404510.1"/>
    </source>
</evidence>
<dbReference type="InterPro" id="IPR006702">
    <property type="entry name" value="CASP_dom"/>
</dbReference>
<keyword evidence="5 8" id="KW-0812">Transmembrane</keyword>
<accession>A0A7J6HG09</accession>
<evidence type="ECO:0000256" key="6">
    <source>
        <dbReference type="ARBA" id="ARBA00022989"/>
    </source>
</evidence>
<feature type="transmembrane region" description="Helical" evidence="8">
    <location>
        <begin position="59"/>
        <end position="77"/>
    </location>
</feature>
<feature type="transmembrane region" description="Helical" evidence="8">
    <location>
        <begin position="12"/>
        <end position="39"/>
    </location>
</feature>
<reference evidence="12 13" key="1">
    <citation type="journal article" date="2020" name="bioRxiv">
        <title>Sequence and annotation of 42 cannabis genomes reveals extensive copy number variation in cannabinoid synthesis and pathogen resistance genes.</title>
        <authorList>
            <person name="Mckernan K.J."/>
            <person name="Helbert Y."/>
            <person name="Kane L.T."/>
            <person name="Ebling H."/>
            <person name="Zhang L."/>
            <person name="Liu B."/>
            <person name="Eaton Z."/>
            <person name="Mclaughlin S."/>
            <person name="Kingan S."/>
            <person name="Baybayan P."/>
            <person name="Concepcion G."/>
            <person name="Jordan M."/>
            <person name="Riva A."/>
            <person name="Barbazuk W."/>
            <person name="Harkins T."/>
        </authorList>
    </citation>
    <scope>NUCLEOTIDE SEQUENCE [LARGE SCALE GENOMIC DNA]</scope>
    <source>
        <strain evidence="12 13">cv. Jamaican Lion 4</strain>
        <strain evidence="11">Father</strain>
        <strain evidence="10">Mother</strain>
        <tissue evidence="10">Leaf</tissue>
    </source>
</reference>
<dbReference type="PANTHER" id="PTHR33573">
    <property type="entry name" value="CASP-LIKE PROTEIN 4A4"/>
    <property type="match status" value="1"/>
</dbReference>
<evidence type="ECO:0000256" key="1">
    <source>
        <dbReference type="ARBA" id="ARBA00004651"/>
    </source>
</evidence>
<evidence type="ECO:0000259" key="9">
    <source>
        <dbReference type="Pfam" id="PF04535"/>
    </source>
</evidence>
<dbReference type="EMBL" id="JAATIQ010000001">
    <property type="protein sequence ID" value="KAF4404510.1"/>
    <property type="molecule type" value="Genomic_DNA"/>
</dbReference>